<comment type="caution">
    <text evidence="2">The sequence shown here is derived from an EMBL/GenBank/DDBJ whole genome shotgun (WGS) entry which is preliminary data.</text>
</comment>
<accession>A0A5C8ET84</accession>
<evidence type="ECO:0000313" key="3">
    <source>
        <dbReference type="Proteomes" id="UP000325002"/>
    </source>
</evidence>
<organism evidence="2 3">
    <name type="scientific">Brachyspira aalborgi</name>
    <dbReference type="NCBI Taxonomy" id="29522"/>
    <lineage>
        <taxon>Bacteria</taxon>
        <taxon>Pseudomonadati</taxon>
        <taxon>Spirochaetota</taxon>
        <taxon>Spirochaetia</taxon>
        <taxon>Brachyspirales</taxon>
        <taxon>Brachyspiraceae</taxon>
        <taxon>Brachyspira</taxon>
    </lineage>
</organism>
<evidence type="ECO:0000313" key="2">
    <source>
        <dbReference type="EMBL" id="TXJ39420.1"/>
    </source>
</evidence>
<dbReference type="RefSeq" id="WP_147544908.1">
    <property type="nucleotide sequence ID" value="NZ_SAYD01000017.1"/>
</dbReference>
<evidence type="ECO:0000259" key="1">
    <source>
        <dbReference type="Pfam" id="PF14393"/>
    </source>
</evidence>
<sequence length="326" mass="39118">MLKILVAYHKKTTLFKNDIFIPIHLGRTLKEKETKDGKVLKEDYNWLIENMIGDDTLDNISDKNREYCELTGIYWAWKNYDKLGNPDYIGFMHYRRLLVFNEYEYDKYEQTKINKAYRDIFASFDDSNLLDKYGLNSETINKYIQKYDLILPMKSELKLVNVNNAREDYGTIIPGTDVKDYDEMVKCICENYPDYKDYILEQQETTRRYFYNLFIMKKEIFFDYCNFLFSVLEKLDKVIDTSNYSINGKRTLAYLGEALFDCYMRKLTDERIIKYKELGVLKIFESINENKAEEVKENIIFGIKRSRKYFIVYLFGLRLTLKNKHG</sequence>
<dbReference type="Proteomes" id="UP000325002">
    <property type="component" value="Unassembled WGS sequence"/>
</dbReference>
<feature type="domain" description="DUF4422" evidence="1">
    <location>
        <begin position="3"/>
        <end position="266"/>
    </location>
</feature>
<reference evidence="2 3" key="1">
    <citation type="journal article" date="1992" name="Lakartidningen">
        <title>[Penicillin V and not amoxicillin is the first choice preparation in acute otitis].</title>
        <authorList>
            <person name="Kamme C."/>
            <person name="Lundgren K."/>
            <person name="Prellner K."/>
        </authorList>
    </citation>
    <scope>NUCLEOTIDE SEQUENCE [LARGE SCALE GENOMIC DNA]</scope>
    <source>
        <strain evidence="2 3">PC3997IV</strain>
    </source>
</reference>
<dbReference type="AlphaFoldDB" id="A0A5C8ET84"/>
<dbReference type="EMBL" id="SAYD01000017">
    <property type="protein sequence ID" value="TXJ39420.1"/>
    <property type="molecule type" value="Genomic_DNA"/>
</dbReference>
<proteinExistence type="predicted"/>
<gene>
    <name evidence="2" type="ORF">EPJ81_04150</name>
</gene>
<name>A0A5C8ET84_9SPIR</name>
<dbReference type="InterPro" id="IPR025536">
    <property type="entry name" value="DUF4422"/>
</dbReference>
<dbReference type="Pfam" id="PF14393">
    <property type="entry name" value="DUF4422"/>
    <property type="match status" value="1"/>
</dbReference>
<protein>
    <submittedName>
        <fullName evidence="2">DUF4422 domain-containing protein</fullName>
    </submittedName>
</protein>